<dbReference type="EMBL" id="JAVRQU010000007">
    <property type="protein sequence ID" value="KAK5700947.1"/>
    <property type="molecule type" value="Genomic_DNA"/>
</dbReference>
<feature type="compositionally biased region" description="Low complexity" evidence="1">
    <location>
        <begin position="204"/>
        <end position="229"/>
    </location>
</feature>
<sequence length="507" mass="54045">MSTAPPAAMQRTQQPGGFSLELPSLPPVTNAGRPSFSPLSTPRLAGVSSILNPSYADDAESGRRRKASELDTNRDYAPSLAPLAMNSQPTDAMSDRRGAPPDYGGPTQQSTRRVLTPRSPSLYRAASLSQLQPSSATISAQHVPFPGSPHGRTYSMAPGTSGPPPLPTPSTAARNMYGFPSGPTPSSEAARRAGVDVTREARAGSGSESPTTSYSSYSQTGQTSPSTQYVPMSTGGLSYGSGTANAPVGIPISSSGGQNTYQMMTLETTSGTVQLPVDVQAASRVADEKRRRNAGASARFRQRRKEKEKEASVTIGKLDQQVKELGEDADFYRRERDYLSGVLSQTPGADRHFPRPPSPRRRRTSTTGTGPSGNGGRGRGGAREASQRSPQQTRNVRRRTSTMSLPPPPPPQSTTTPQIAPFPSGYSMQSYRPPLAPHPIPQHQRSSGPLPSPSPLLRDSIPPRPTLPSMNSSQPPQVMQAPPDTGPWNPYDRRNQAPPGPRDQRPS</sequence>
<feature type="region of interest" description="Disordered" evidence="1">
    <location>
        <begin position="340"/>
        <end position="507"/>
    </location>
</feature>
<dbReference type="Proteomes" id="UP001310594">
    <property type="component" value="Unassembled WGS sequence"/>
</dbReference>
<reference evidence="3" key="1">
    <citation type="submission" date="2023-08" db="EMBL/GenBank/DDBJ databases">
        <title>Black Yeasts Isolated from many extreme environments.</title>
        <authorList>
            <person name="Coleine C."/>
            <person name="Stajich J.E."/>
            <person name="Selbmann L."/>
        </authorList>
    </citation>
    <scope>NUCLEOTIDE SEQUENCE</scope>
    <source>
        <strain evidence="3">CCFEE 5810</strain>
    </source>
</reference>
<evidence type="ECO:0000259" key="2">
    <source>
        <dbReference type="PROSITE" id="PS00036"/>
    </source>
</evidence>
<organism evidence="3 4">
    <name type="scientific">Elasticomyces elasticus</name>
    <dbReference type="NCBI Taxonomy" id="574655"/>
    <lineage>
        <taxon>Eukaryota</taxon>
        <taxon>Fungi</taxon>
        <taxon>Dikarya</taxon>
        <taxon>Ascomycota</taxon>
        <taxon>Pezizomycotina</taxon>
        <taxon>Dothideomycetes</taxon>
        <taxon>Dothideomycetidae</taxon>
        <taxon>Mycosphaerellales</taxon>
        <taxon>Teratosphaeriaceae</taxon>
        <taxon>Elasticomyces</taxon>
    </lineage>
</organism>
<feature type="region of interest" description="Disordered" evidence="1">
    <location>
        <begin position="1"/>
        <end position="115"/>
    </location>
</feature>
<comment type="caution">
    <text evidence="3">The sequence shown here is derived from an EMBL/GenBank/DDBJ whole genome shotgun (WGS) entry which is preliminary data.</text>
</comment>
<evidence type="ECO:0000313" key="3">
    <source>
        <dbReference type="EMBL" id="KAK5700947.1"/>
    </source>
</evidence>
<feature type="domain" description="BZIP" evidence="2">
    <location>
        <begin position="289"/>
        <end position="303"/>
    </location>
</feature>
<dbReference type="PROSITE" id="PS00036">
    <property type="entry name" value="BZIP_BASIC"/>
    <property type="match status" value="1"/>
</dbReference>
<feature type="region of interest" description="Disordered" evidence="1">
    <location>
        <begin position="145"/>
        <end position="234"/>
    </location>
</feature>
<gene>
    <name evidence="3" type="ORF">LTR97_005465</name>
</gene>
<feature type="compositionally biased region" description="Gly residues" evidence="1">
    <location>
        <begin position="370"/>
        <end position="379"/>
    </location>
</feature>
<protein>
    <recommendedName>
        <fullName evidence="2">BZIP domain-containing protein</fullName>
    </recommendedName>
</protein>
<feature type="compositionally biased region" description="Basic and acidic residues" evidence="1">
    <location>
        <begin position="189"/>
        <end position="202"/>
    </location>
</feature>
<proteinExistence type="predicted"/>
<dbReference type="InterPro" id="IPR004827">
    <property type="entry name" value="bZIP"/>
</dbReference>
<dbReference type="AlphaFoldDB" id="A0AAN7WC97"/>
<feature type="compositionally biased region" description="Polar residues" evidence="1">
    <location>
        <begin position="468"/>
        <end position="477"/>
    </location>
</feature>
<evidence type="ECO:0000256" key="1">
    <source>
        <dbReference type="SAM" id="MobiDB-lite"/>
    </source>
</evidence>
<dbReference type="Gene3D" id="1.20.5.170">
    <property type="match status" value="1"/>
</dbReference>
<dbReference type="GO" id="GO:0003700">
    <property type="term" value="F:DNA-binding transcription factor activity"/>
    <property type="evidence" value="ECO:0007669"/>
    <property type="project" value="InterPro"/>
</dbReference>
<evidence type="ECO:0000313" key="4">
    <source>
        <dbReference type="Proteomes" id="UP001310594"/>
    </source>
</evidence>
<name>A0AAN7WC97_9PEZI</name>
<feature type="compositionally biased region" description="Low complexity" evidence="1">
    <location>
        <begin position="445"/>
        <end position="460"/>
    </location>
</feature>
<accession>A0AAN7WC97</accession>
<dbReference type="CDD" id="cd14705">
    <property type="entry name" value="bZIP_Zip1"/>
    <property type="match status" value="1"/>
</dbReference>
<feature type="region of interest" description="Disordered" evidence="1">
    <location>
        <begin position="284"/>
        <end position="313"/>
    </location>
</feature>